<organism evidence="5 6">
    <name type="scientific">Nonomuraea composti</name>
    <dbReference type="NCBI Taxonomy" id="2720023"/>
    <lineage>
        <taxon>Bacteria</taxon>
        <taxon>Bacillati</taxon>
        <taxon>Actinomycetota</taxon>
        <taxon>Actinomycetes</taxon>
        <taxon>Streptosporangiales</taxon>
        <taxon>Streptosporangiaceae</taxon>
        <taxon>Nonomuraea</taxon>
    </lineage>
</organism>
<name>A0ABX1AZB7_9ACTN</name>
<comment type="caution">
    <text evidence="5">The sequence shown here is derived from an EMBL/GenBank/DDBJ whole genome shotgun (WGS) entry which is preliminary data.</text>
</comment>
<dbReference type="PANTHER" id="PTHR43775">
    <property type="entry name" value="FATTY ACID SYNTHASE"/>
    <property type="match status" value="1"/>
</dbReference>
<keyword evidence="1" id="KW-0596">Phosphopantetheine</keyword>
<dbReference type="PANTHER" id="PTHR43775:SF37">
    <property type="entry name" value="SI:DKEY-61P9.11"/>
    <property type="match status" value="1"/>
</dbReference>
<gene>
    <name evidence="5" type="ORF">HCN51_04545</name>
</gene>
<feature type="region of interest" description="N-terminal hotdog fold" evidence="3">
    <location>
        <begin position="1"/>
        <end position="131"/>
    </location>
</feature>
<evidence type="ECO:0000259" key="4">
    <source>
        <dbReference type="PROSITE" id="PS52019"/>
    </source>
</evidence>
<dbReference type="Gene3D" id="3.10.129.110">
    <property type="entry name" value="Polyketide synthase dehydratase"/>
    <property type="match status" value="1"/>
</dbReference>
<proteinExistence type="predicted"/>
<evidence type="ECO:0000313" key="5">
    <source>
        <dbReference type="EMBL" id="NJP88729.1"/>
    </source>
</evidence>
<evidence type="ECO:0000313" key="6">
    <source>
        <dbReference type="Proteomes" id="UP000696294"/>
    </source>
</evidence>
<evidence type="ECO:0000256" key="3">
    <source>
        <dbReference type="PROSITE-ProRule" id="PRU01363"/>
    </source>
</evidence>
<reference evidence="5 6" key="1">
    <citation type="submission" date="2020-03" db="EMBL/GenBank/DDBJ databases">
        <title>WGS of actinomycetes isolated from Thailand.</title>
        <authorList>
            <person name="Thawai C."/>
        </authorList>
    </citation>
    <scope>NUCLEOTIDE SEQUENCE [LARGE SCALE GENOMIC DNA]</scope>
    <source>
        <strain evidence="5 6">FMUSA5-5</strain>
    </source>
</reference>
<sequence>MADAVEAFGVHSGLVVRVTLDPRRQPFLDHHRIDGVAVLPGVMGIEAFAEAARLAAPGRQVTAVEDVDFLAPVKFYRDEPRTLTVTAVVTPDGGDLLARCELTAERLLPGQDEPQRTVHFTGNVRLSGSARKGARRDRAPEEGVATMAAPQVYTLFFHGPAYQVVASAWAHGTGAAARMPDDLPPALDPERPTVTSPRLVELCFQTAGLAQAARDGVLALPAHVDRVLLHPARPAKDVQALVEAGEGRYDCVVVNGDGAVLVAVEGYRGTPLPGDLPEEVVRSLAPLRDRRGEV</sequence>
<dbReference type="InterPro" id="IPR042104">
    <property type="entry name" value="PKS_dehydratase_sf"/>
</dbReference>
<comment type="caution">
    <text evidence="3">Lacks conserved residue(s) required for the propagation of feature annotation.</text>
</comment>
<feature type="domain" description="PKS/mFAS DH" evidence="4">
    <location>
        <begin position="1"/>
        <end position="278"/>
    </location>
</feature>
<dbReference type="InterPro" id="IPR050091">
    <property type="entry name" value="PKS_NRPS_Biosynth_Enz"/>
</dbReference>
<dbReference type="Pfam" id="PF14765">
    <property type="entry name" value="PS-DH"/>
    <property type="match status" value="1"/>
</dbReference>
<dbReference type="InterPro" id="IPR049900">
    <property type="entry name" value="PKS_mFAS_DH"/>
</dbReference>
<evidence type="ECO:0000256" key="1">
    <source>
        <dbReference type="ARBA" id="ARBA00022450"/>
    </source>
</evidence>
<evidence type="ECO:0000256" key="2">
    <source>
        <dbReference type="ARBA" id="ARBA00022553"/>
    </source>
</evidence>
<keyword evidence="6" id="KW-1185">Reference proteome</keyword>
<keyword evidence="2" id="KW-0597">Phosphoprotein</keyword>
<dbReference type="InterPro" id="IPR020807">
    <property type="entry name" value="PKS_DH"/>
</dbReference>
<dbReference type="PROSITE" id="PS52019">
    <property type="entry name" value="PKS_MFAS_DH"/>
    <property type="match status" value="1"/>
</dbReference>
<dbReference type="InterPro" id="IPR049551">
    <property type="entry name" value="PKS_DH_C"/>
</dbReference>
<dbReference type="EMBL" id="JAATEP010000002">
    <property type="protein sequence ID" value="NJP88729.1"/>
    <property type="molecule type" value="Genomic_DNA"/>
</dbReference>
<dbReference type="Proteomes" id="UP000696294">
    <property type="component" value="Unassembled WGS sequence"/>
</dbReference>
<dbReference type="SMART" id="SM00826">
    <property type="entry name" value="PKS_DH"/>
    <property type="match status" value="1"/>
</dbReference>
<accession>A0ABX1AZB7</accession>
<feature type="region of interest" description="C-terminal hotdog fold" evidence="3">
    <location>
        <begin position="144"/>
        <end position="278"/>
    </location>
</feature>
<dbReference type="InterPro" id="IPR049552">
    <property type="entry name" value="PKS_DH_N"/>
</dbReference>
<dbReference type="Pfam" id="PF21089">
    <property type="entry name" value="PKS_DH_N"/>
    <property type="match status" value="1"/>
</dbReference>
<protein>
    <recommendedName>
        <fullName evidence="4">PKS/mFAS DH domain-containing protein</fullName>
    </recommendedName>
</protein>